<dbReference type="EMBL" id="ABHU01000002">
    <property type="protein sequence ID" value="EDU92843.1"/>
    <property type="molecule type" value="Genomic_DNA"/>
</dbReference>
<evidence type="ECO:0000313" key="2">
    <source>
        <dbReference type="Proteomes" id="UP000004641"/>
    </source>
</evidence>
<protein>
    <submittedName>
        <fullName evidence="1">Uncharacterized protein</fullName>
    </submittedName>
</protein>
<evidence type="ECO:0000313" key="1">
    <source>
        <dbReference type="EMBL" id="EDU92843.1"/>
    </source>
</evidence>
<sequence>MGGKGRDAPDACPLVGGGGAGREGVNEVTWLLTLKIVLALTFDEPGEKGE</sequence>
<accession>A0A0H3PU52</accession>
<organism evidence="1 2">
    <name type="scientific">Escherichia coli O157:H7 (strain EC869)</name>
    <dbReference type="NCBI Taxonomy" id="478008"/>
    <lineage>
        <taxon>Bacteria</taxon>
        <taxon>Pseudomonadati</taxon>
        <taxon>Pseudomonadota</taxon>
        <taxon>Gammaproteobacteria</taxon>
        <taxon>Enterobacterales</taxon>
        <taxon>Enterobacteriaceae</taxon>
        <taxon>Escherichia</taxon>
    </lineage>
</organism>
<name>A0A0H3PU52_ECO5C</name>
<gene>
    <name evidence="1" type="ORF">ECH7EC869_1697</name>
</gene>
<comment type="caution">
    <text evidence="1">The sequence shown here is derived from an EMBL/GenBank/DDBJ whole genome shotgun (WGS) entry which is preliminary data.</text>
</comment>
<reference evidence="1 2" key="1">
    <citation type="journal article" date="2011" name="Appl. Environ. Microbiol.">
        <title>Genome signatures of Escherichia coli O157:H7 isolates from the bovine host reservoir.</title>
        <authorList>
            <person name="Eppinger M."/>
            <person name="Mammel M.K."/>
            <person name="Leclerc J.E."/>
            <person name="Ravel J."/>
            <person name="Cebula T.A."/>
        </authorList>
    </citation>
    <scope>NUCLEOTIDE SEQUENCE [LARGE SCALE GENOMIC DNA]</scope>
    <source>
        <strain evidence="1 2">EC869</strain>
    </source>
</reference>
<dbReference type="BioCyc" id="ECOL478008-HMP:G76-486792-MONOMER"/>
<proteinExistence type="predicted"/>
<dbReference type="AlphaFoldDB" id="A0A0H3PU52"/>
<dbReference type="Proteomes" id="UP000004641">
    <property type="component" value="Unassembled WGS sequence"/>
</dbReference>